<sequence length="188" mass="20959">ELPIGNWFCCMDCSRIHSALQNLLVSREEKLPESLLDVVKKKIEERERVDPIEVSSIASIDLIPKMVYGRNVRDQEFGGIYCAILLVNSTIVSAGIIRIFGEEVAELPLGYFQVLFSRIENLLGYLKVRTLVLPAGDGAESLWTNRFGFSKISEDENACIVCVALSLSSFIVLGLNRNKEDFSVLSLS</sequence>
<comment type="caution">
    <text evidence="1">The sequence shown here is derived from an EMBL/GenBank/DDBJ whole genome shotgun (WGS) entry which is preliminary data.</text>
</comment>
<gene>
    <name evidence="1" type="ORF">LOK49_LG12G01769</name>
</gene>
<keyword evidence="2" id="KW-1185">Reference proteome</keyword>
<reference evidence="1 2" key="1">
    <citation type="journal article" date="2022" name="Plant J.">
        <title>Chromosome-level genome of Camellia lanceoleosa provides a valuable resource for understanding genome evolution and self-incompatibility.</title>
        <authorList>
            <person name="Gong W."/>
            <person name="Xiao S."/>
            <person name="Wang L."/>
            <person name="Liao Z."/>
            <person name="Chang Y."/>
            <person name="Mo W."/>
            <person name="Hu G."/>
            <person name="Li W."/>
            <person name="Zhao G."/>
            <person name="Zhu H."/>
            <person name="Hu X."/>
            <person name="Ji K."/>
            <person name="Xiang X."/>
            <person name="Song Q."/>
            <person name="Yuan D."/>
            <person name="Jin S."/>
            <person name="Zhang L."/>
        </authorList>
    </citation>
    <scope>NUCLEOTIDE SEQUENCE [LARGE SCALE GENOMIC DNA]</scope>
    <source>
        <strain evidence="1">SQ_2022a</strain>
    </source>
</reference>
<evidence type="ECO:0000313" key="1">
    <source>
        <dbReference type="EMBL" id="KAI7991110.1"/>
    </source>
</evidence>
<dbReference type="EMBL" id="CM045770">
    <property type="protein sequence ID" value="KAI7991110.1"/>
    <property type="molecule type" value="Genomic_DNA"/>
</dbReference>
<accession>A0ACC0FQZ7</accession>
<evidence type="ECO:0000313" key="2">
    <source>
        <dbReference type="Proteomes" id="UP001060215"/>
    </source>
</evidence>
<name>A0ACC0FQZ7_9ERIC</name>
<dbReference type="Proteomes" id="UP001060215">
    <property type="component" value="Chromosome 13"/>
</dbReference>
<proteinExistence type="predicted"/>
<feature type="non-terminal residue" evidence="1">
    <location>
        <position position="1"/>
    </location>
</feature>
<organism evidence="1 2">
    <name type="scientific">Camellia lanceoleosa</name>
    <dbReference type="NCBI Taxonomy" id="1840588"/>
    <lineage>
        <taxon>Eukaryota</taxon>
        <taxon>Viridiplantae</taxon>
        <taxon>Streptophyta</taxon>
        <taxon>Embryophyta</taxon>
        <taxon>Tracheophyta</taxon>
        <taxon>Spermatophyta</taxon>
        <taxon>Magnoliopsida</taxon>
        <taxon>eudicotyledons</taxon>
        <taxon>Gunneridae</taxon>
        <taxon>Pentapetalae</taxon>
        <taxon>asterids</taxon>
        <taxon>Ericales</taxon>
        <taxon>Theaceae</taxon>
        <taxon>Camellia</taxon>
    </lineage>
</organism>
<protein>
    <submittedName>
        <fullName evidence="1">Increased DNA methylation 1</fullName>
    </submittedName>
</protein>